<comment type="caution">
    <text evidence="1">The sequence shown here is derived from an EMBL/GenBank/DDBJ whole genome shotgun (WGS) entry which is preliminary data.</text>
</comment>
<dbReference type="Proteomes" id="UP000236509">
    <property type="component" value="Unassembled WGS sequence"/>
</dbReference>
<sequence length="41" mass="4747">MREHVVLVSQTLASKNIFKPFQLAKVNAEWFFILSAILNNQ</sequence>
<dbReference type="RefSeq" id="WP_255298211.1">
    <property type="nucleotide sequence ID" value="NZ_AP018562.1"/>
</dbReference>
<proteinExistence type="predicted"/>
<name>A0A7U7JVC5_9STAP</name>
<dbReference type="EMBL" id="CVOU01000021">
    <property type="protein sequence ID" value="CRI29333.1"/>
    <property type="molecule type" value="Genomic_DNA"/>
</dbReference>
<protein>
    <submittedName>
        <fullName evidence="1">Uncharacterized protein</fullName>
    </submittedName>
</protein>
<evidence type="ECO:0000313" key="1">
    <source>
        <dbReference type="EMBL" id="CRI29333.1"/>
    </source>
</evidence>
<reference evidence="1 2" key="1">
    <citation type="submission" date="2015-04" db="EMBL/GenBank/DDBJ databases">
        <authorList>
            <person name="Cao L."/>
            <person name="Gao C.H."/>
        </authorList>
    </citation>
    <scope>NUCLEOTIDE SEQUENCE [LARGE SCALE GENOMIC DNA]</scope>
    <source>
        <strain evidence="1 2">SH3</strain>
    </source>
</reference>
<accession>A0A7U7JVC5</accession>
<keyword evidence="2" id="KW-1185">Reference proteome</keyword>
<gene>
    <name evidence="1" type="ORF">BN1326_90049</name>
</gene>
<organism evidence="1 2">
    <name type="scientific">Staphylococcus argenteus</name>
    <dbReference type="NCBI Taxonomy" id="985002"/>
    <lineage>
        <taxon>Bacteria</taxon>
        <taxon>Bacillati</taxon>
        <taxon>Bacillota</taxon>
        <taxon>Bacilli</taxon>
        <taxon>Bacillales</taxon>
        <taxon>Staphylococcaceae</taxon>
        <taxon>Staphylococcus</taxon>
    </lineage>
</organism>
<dbReference type="AlphaFoldDB" id="A0A7U7JVC5"/>
<evidence type="ECO:0000313" key="2">
    <source>
        <dbReference type="Proteomes" id="UP000236509"/>
    </source>
</evidence>